<evidence type="ECO:0000256" key="1">
    <source>
        <dbReference type="SAM" id="MobiDB-lite"/>
    </source>
</evidence>
<sequence length="123" mass="12737">MLRTSGAICSLRSAEKGPPAQQASSRADQSNKQADTPHTTGCIAAFNFSHSPTHCFDYVTAHTVVSAVHNSSAVGGLSPAAQQNDQANNRPTGSSSSSSSKYSRTVTLFSCLAVCDAAATFQL</sequence>
<feature type="region of interest" description="Disordered" evidence="1">
    <location>
        <begin position="1"/>
        <end position="36"/>
    </location>
</feature>
<feature type="compositionally biased region" description="Polar residues" evidence="1">
    <location>
        <begin position="80"/>
        <end position="93"/>
    </location>
</feature>
<evidence type="ECO:0000313" key="2">
    <source>
        <dbReference type="EMBL" id="CAD7002427.1"/>
    </source>
</evidence>
<feature type="compositionally biased region" description="Polar residues" evidence="1">
    <location>
        <begin position="21"/>
        <end position="36"/>
    </location>
</feature>
<keyword evidence="3" id="KW-1185">Reference proteome</keyword>
<name>A0A811UXL9_CERCA</name>
<proteinExistence type="predicted"/>
<comment type="caution">
    <text evidence="2">The sequence shown here is derived from an EMBL/GenBank/DDBJ whole genome shotgun (WGS) entry which is preliminary data.</text>
</comment>
<evidence type="ECO:0000313" key="3">
    <source>
        <dbReference type="Proteomes" id="UP000606786"/>
    </source>
</evidence>
<reference evidence="2" key="1">
    <citation type="submission" date="2020-11" db="EMBL/GenBank/DDBJ databases">
        <authorList>
            <person name="Whitehead M."/>
        </authorList>
    </citation>
    <scope>NUCLEOTIDE SEQUENCE</scope>
    <source>
        <strain evidence="2">EGII</strain>
    </source>
</reference>
<dbReference type="Proteomes" id="UP000606786">
    <property type="component" value="Unassembled WGS sequence"/>
</dbReference>
<dbReference type="EMBL" id="CAJHJT010000034">
    <property type="protein sequence ID" value="CAD7002427.1"/>
    <property type="molecule type" value="Genomic_DNA"/>
</dbReference>
<protein>
    <submittedName>
        <fullName evidence="2">(Mediterranean fruit fly) hypothetical protein</fullName>
    </submittedName>
</protein>
<feature type="region of interest" description="Disordered" evidence="1">
    <location>
        <begin position="74"/>
        <end position="102"/>
    </location>
</feature>
<accession>A0A811UXL9</accession>
<gene>
    <name evidence="2" type="ORF">CCAP1982_LOCUS10918</name>
</gene>
<organism evidence="2 3">
    <name type="scientific">Ceratitis capitata</name>
    <name type="common">Mediterranean fruit fly</name>
    <name type="synonym">Tephritis capitata</name>
    <dbReference type="NCBI Taxonomy" id="7213"/>
    <lineage>
        <taxon>Eukaryota</taxon>
        <taxon>Metazoa</taxon>
        <taxon>Ecdysozoa</taxon>
        <taxon>Arthropoda</taxon>
        <taxon>Hexapoda</taxon>
        <taxon>Insecta</taxon>
        <taxon>Pterygota</taxon>
        <taxon>Neoptera</taxon>
        <taxon>Endopterygota</taxon>
        <taxon>Diptera</taxon>
        <taxon>Brachycera</taxon>
        <taxon>Muscomorpha</taxon>
        <taxon>Tephritoidea</taxon>
        <taxon>Tephritidae</taxon>
        <taxon>Ceratitis</taxon>
        <taxon>Ceratitis</taxon>
    </lineage>
</organism>
<dbReference type="AlphaFoldDB" id="A0A811UXL9"/>